<accession>A0ABN2DUE5</accession>
<reference evidence="2 3" key="1">
    <citation type="journal article" date="2019" name="Int. J. Syst. Evol. Microbiol.">
        <title>The Global Catalogue of Microorganisms (GCM) 10K type strain sequencing project: providing services to taxonomists for standard genome sequencing and annotation.</title>
        <authorList>
            <consortium name="The Broad Institute Genomics Platform"/>
            <consortium name="The Broad Institute Genome Sequencing Center for Infectious Disease"/>
            <person name="Wu L."/>
            <person name="Ma J."/>
        </authorList>
    </citation>
    <scope>NUCLEOTIDE SEQUENCE [LARGE SCALE GENOMIC DNA]</scope>
    <source>
        <strain evidence="2 3">JCM 14304</strain>
    </source>
</reference>
<feature type="domain" description="Glyoxalase-like" evidence="1">
    <location>
        <begin position="233"/>
        <end position="296"/>
    </location>
</feature>
<dbReference type="RefSeq" id="WP_344192668.1">
    <property type="nucleotide sequence ID" value="NZ_BAAAND010000006.1"/>
</dbReference>
<dbReference type="InterPro" id="IPR029068">
    <property type="entry name" value="Glyas_Bleomycin-R_OHBP_Dase"/>
</dbReference>
<evidence type="ECO:0000313" key="3">
    <source>
        <dbReference type="Proteomes" id="UP001500190"/>
    </source>
</evidence>
<dbReference type="EMBL" id="BAAAND010000006">
    <property type="protein sequence ID" value="GAA1587001.1"/>
    <property type="molecule type" value="Genomic_DNA"/>
</dbReference>
<dbReference type="InterPro" id="IPR041581">
    <property type="entry name" value="Glyoxalase_6"/>
</dbReference>
<evidence type="ECO:0000259" key="1">
    <source>
        <dbReference type="Pfam" id="PF18029"/>
    </source>
</evidence>
<sequence length="313" mass="33950">MQTVWYDAPSHTAGAALAATVTADVDVRATGVLVRADDLTAVAAAAGKLGLTESTARTLSVSIAAADPPAIQAFWDEVVGAPIFPVRRLDEPRPLRNRIHVDVVRPYDEALRARGDREPTGPFGVMLADDEGNEVDLVPGQLVPGTTDWYALFSPMVHYPKAPTRFTTAVAELADAAGIPLQLDVRTEGLTIAGRKDAWETDPGFVVLARRIEAAAKELGLRPDPAPLRFVQFGIDASDVPAVRAFWAGFLGYEFDTRPGVTDIYDPRDLNPVLIFQQLREPRPQRNRIRFELTGRNPLPATDPEGNEILAGT</sequence>
<dbReference type="Gene3D" id="3.10.180.10">
    <property type="entry name" value="2,3-Dihydroxybiphenyl 1,2-Dioxygenase, domain 1"/>
    <property type="match status" value="1"/>
</dbReference>
<protein>
    <recommendedName>
        <fullName evidence="1">Glyoxalase-like domain-containing protein</fullName>
    </recommendedName>
</protein>
<proteinExistence type="predicted"/>
<dbReference type="Pfam" id="PF18029">
    <property type="entry name" value="Glyoxalase_6"/>
    <property type="match status" value="1"/>
</dbReference>
<dbReference type="Proteomes" id="UP001500190">
    <property type="component" value="Unassembled WGS sequence"/>
</dbReference>
<evidence type="ECO:0000313" key="2">
    <source>
        <dbReference type="EMBL" id="GAA1587001.1"/>
    </source>
</evidence>
<gene>
    <name evidence="2" type="ORF">GCM10009742_36390</name>
</gene>
<comment type="caution">
    <text evidence="2">The sequence shown here is derived from an EMBL/GenBank/DDBJ whole genome shotgun (WGS) entry which is preliminary data.</text>
</comment>
<organism evidence="2 3">
    <name type="scientific">Kribbella karoonensis</name>
    <dbReference type="NCBI Taxonomy" id="324851"/>
    <lineage>
        <taxon>Bacteria</taxon>
        <taxon>Bacillati</taxon>
        <taxon>Actinomycetota</taxon>
        <taxon>Actinomycetes</taxon>
        <taxon>Propionibacteriales</taxon>
        <taxon>Kribbellaceae</taxon>
        <taxon>Kribbella</taxon>
    </lineage>
</organism>
<keyword evidence="3" id="KW-1185">Reference proteome</keyword>
<name>A0ABN2DUE5_9ACTN</name>